<keyword evidence="1" id="KW-1133">Transmembrane helix</keyword>
<accession>A0A328DLJ9</accession>
<dbReference type="PANTHER" id="PTHR34125">
    <property type="entry name" value="OS01G0762900 PROTEIN"/>
    <property type="match status" value="1"/>
</dbReference>
<evidence type="ECO:0000256" key="1">
    <source>
        <dbReference type="SAM" id="Phobius"/>
    </source>
</evidence>
<keyword evidence="1" id="KW-0812">Transmembrane</keyword>
<dbReference type="EMBL" id="NQVE01000142">
    <property type="protein sequence ID" value="RAL44883.1"/>
    <property type="molecule type" value="Genomic_DNA"/>
</dbReference>
<sequence length="93" mass="10311">MGIIASAGAKVSEYKGILVFFVTSTVLVSAMINVAPRFADMFAYFWPLFISTTVFMGAIIAFTQVPPLAVDYYTDERDGEWLLEYLTGLPQQS</sequence>
<organism evidence="2 3">
    <name type="scientific">Cuscuta australis</name>
    <dbReference type="NCBI Taxonomy" id="267555"/>
    <lineage>
        <taxon>Eukaryota</taxon>
        <taxon>Viridiplantae</taxon>
        <taxon>Streptophyta</taxon>
        <taxon>Embryophyta</taxon>
        <taxon>Tracheophyta</taxon>
        <taxon>Spermatophyta</taxon>
        <taxon>Magnoliopsida</taxon>
        <taxon>eudicotyledons</taxon>
        <taxon>Gunneridae</taxon>
        <taxon>Pentapetalae</taxon>
        <taxon>asterids</taxon>
        <taxon>lamiids</taxon>
        <taxon>Solanales</taxon>
        <taxon>Convolvulaceae</taxon>
        <taxon>Cuscuteae</taxon>
        <taxon>Cuscuta</taxon>
        <taxon>Cuscuta subgen. Grammica</taxon>
        <taxon>Cuscuta sect. Cleistogrammica</taxon>
    </lineage>
</organism>
<gene>
    <name evidence="2" type="ORF">DM860_003642</name>
</gene>
<proteinExistence type="predicted"/>
<dbReference type="Proteomes" id="UP000249390">
    <property type="component" value="Unassembled WGS sequence"/>
</dbReference>
<reference evidence="2 3" key="1">
    <citation type="submission" date="2018-06" db="EMBL/GenBank/DDBJ databases">
        <title>The Genome of Cuscuta australis (Dodder) Provides Insight into the Evolution of Plant Parasitism.</title>
        <authorList>
            <person name="Liu H."/>
        </authorList>
    </citation>
    <scope>NUCLEOTIDE SEQUENCE [LARGE SCALE GENOMIC DNA]</scope>
    <source>
        <strain evidence="3">cv. Yunnan</strain>
        <tissue evidence="2">Vines</tissue>
    </source>
</reference>
<protein>
    <submittedName>
        <fullName evidence="2">Uncharacterized protein</fullName>
    </submittedName>
</protein>
<dbReference type="AlphaFoldDB" id="A0A328DLJ9"/>
<comment type="caution">
    <text evidence="2">The sequence shown here is derived from an EMBL/GenBank/DDBJ whole genome shotgun (WGS) entry which is preliminary data.</text>
</comment>
<evidence type="ECO:0000313" key="2">
    <source>
        <dbReference type="EMBL" id="RAL44883.1"/>
    </source>
</evidence>
<feature type="transmembrane region" description="Helical" evidence="1">
    <location>
        <begin position="42"/>
        <end position="62"/>
    </location>
</feature>
<keyword evidence="3" id="KW-1185">Reference proteome</keyword>
<evidence type="ECO:0000313" key="3">
    <source>
        <dbReference type="Proteomes" id="UP000249390"/>
    </source>
</evidence>
<feature type="transmembrane region" description="Helical" evidence="1">
    <location>
        <begin position="16"/>
        <end position="35"/>
    </location>
</feature>
<name>A0A328DLJ9_9ASTE</name>
<dbReference type="PANTHER" id="PTHR34125:SF7">
    <property type="entry name" value="TRANSMEMBRANE PROTEIN"/>
    <property type="match status" value="1"/>
</dbReference>
<keyword evidence="1" id="KW-0472">Membrane</keyword>